<gene>
    <name evidence="1" type="ORF">ThesuDRAFT_01287</name>
</gene>
<reference evidence="1" key="1">
    <citation type="submission" date="2010-10" db="EMBL/GenBank/DDBJ databases">
        <authorList>
            <consortium name="US DOE Joint Genome Institute (JGI-PGF)"/>
            <person name="Lucas S."/>
            <person name="Copeland A."/>
            <person name="Lapidus A."/>
            <person name="Bruce D."/>
            <person name="Goodwin L."/>
            <person name="Pitluck S."/>
            <person name="Kyrpides N."/>
            <person name="Mavromatis K."/>
            <person name="Detter J.C."/>
            <person name="Han C."/>
            <person name="Land M."/>
            <person name="Hauser L."/>
            <person name="Markowitz V."/>
            <person name="Cheng J.-F."/>
            <person name="Hugenholtz P."/>
            <person name="Woyke T."/>
            <person name="Wu D."/>
            <person name="Pukall R."/>
            <person name="Wahrenburg C."/>
            <person name="Brambilla E."/>
            <person name="Klenk H.-P."/>
            <person name="Eisen J.A."/>
        </authorList>
    </citation>
    <scope>NUCLEOTIDE SEQUENCE [LARGE SCALE GENOMIC DNA]</scope>
    <source>
        <strain evidence="1">DSM 13965</strain>
    </source>
</reference>
<proteinExistence type="predicted"/>
<name>K6P3C6_9FIRM</name>
<dbReference type="Pfam" id="PF09709">
    <property type="entry name" value="Cas_Csd1"/>
    <property type="match status" value="1"/>
</dbReference>
<dbReference type="EMBL" id="AENY02000002">
    <property type="protein sequence ID" value="EKP95535.1"/>
    <property type="molecule type" value="Genomic_DNA"/>
</dbReference>
<dbReference type="AlphaFoldDB" id="K6P3C6"/>
<evidence type="ECO:0000313" key="2">
    <source>
        <dbReference type="Proteomes" id="UP000005710"/>
    </source>
</evidence>
<organism evidence="1 2">
    <name type="scientific">Thermaerobacter subterraneus DSM 13965</name>
    <dbReference type="NCBI Taxonomy" id="867903"/>
    <lineage>
        <taxon>Bacteria</taxon>
        <taxon>Bacillati</taxon>
        <taxon>Bacillota</taxon>
        <taxon>Clostridia</taxon>
        <taxon>Eubacteriales</taxon>
        <taxon>Clostridiales Family XVII. Incertae Sedis</taxon>
        <taxon>Thermaerobacter</taxon>
    </lineage>
</organism>
<reference evidence="1" key="2">
    <citation type="submission" date="2012-10" db="EMBL/GenBank/DDBJ databases">
        <title>Improved high-quality draft of Thermaerobacter subterraneus C21, DSM 13965.</title>
        <authorList>
            <consortium name="DOE Joint Genome Institute"/>
            <person name="Eisen J."/>
            <person name="Huntemann M."/>
            <person name="Wei C.-L."/>
            <person name="Han J."/>
            <person name="Detter J.C."/>
            <person name="Han C."/>
            <person name="Tapia R."/>
            <person name="Chen A."/>
            <person name="Kyrpides N."/>
            <person name="Mavromatis K."/>
            <person name="Markowitz V."/>
            <person name="Szeto E."/>
            <person name="Ivanova N."/>
            <person name="Mikhailova N."/>
            <person name="Ovchinnikova G."/>
            <person name="Pagani I."/>
            <person name="Pati A."/>
            <person name="Goodwin L."/>
            <person name="Nordberg H.P."/>
            <person name="Cantor M.N."/>
            <person name="Hua S.X."/>
            <person name="Woyke T."/>
            <person name="Eisen J."/>
            <person name="Klenk H.-P."/>
        </authorList>
    </citation>
    <scope>NUCLEOTIDE SEQUENCE [LARGE SCALE GENOMIC DNA]</scope>
    <source>
        <strain evidence="1">DSM 13965</strain>
    </source>
</reference>
<comment type="caution">
    <text evidence="1">The sequence shown here is derived from an EMBL/GenBank/DDBJ whole genome shotgun (WGS) entry which is preliminary data.</text>
</comment>
<dbReference type="STRING" id="867903.ThesuDRAFT_01287"/>
<dbReference type="HOGENOM" id="CLU_031037_1_0_9"/>
<accession>K6P3C6</accession>
<keyword evidence="2" id="KW-1185">Reference proteome</keyword>
<dbReference type="eggNOG" id="ENOG502Z7WH">
    <property type="taxonomic scope" value="Bacteria"/>
</dbReference>
<dbReference type="InterPro" id="IPR010144">
    <property type="entry name" value="CRISPR-assoc_prot_Csd1-typ"/>
</dbReference>
<dbReference type="NCBIfam" id="TIGR01863">
    <property type="entry name" value="cas_Csd1"/>
    <property type="match status" value="1"/>
</dbReference>
<dbReference type="Proteomes" id="UP000005710">
    <property type="component" value="Unassembled WGS sequence"/>
</dbReference>
<sequence>MFEELVVLGRHLEEDGVLLPPGFHGDYTQPIKWIVHLWPDRVYLEAAEIYVPRPYDAGRTRGIRAYLLTDEAAYALAVSKEKDGGDDKRAREKHAAFRKLVDAFRAWDGLQDPALREVLEWLCRALDDGLVHQDPRYPQILAKDWVSFVPEEGPLRGRHLFEHPDAKAFWLVELERRTDVGGASKKFRLSGQCAVCGDVRPLVKRIPLGVKLPGLRPIPLHSLNRDAFTSFYGGGGTSKRSHLSVCLRCGDTAARAFNHLSTSDQHHRELVRDGQKREGLGNQIAVFWLKAPAPVPVQVGDRVVDVADLTEVDWGSILMETHASESAPEPMPSQLLELLRVPWKPSDAALRLDDYAFYLAVVSPNVARVALREWIQVSLEEFKEHLRRYLEAVRIVSPFGDPPWPLAIGSLIDGLGTQNPQMVRGLLRTAFTGTRPPAGLLVRGVAVLRNPRVLQDLRETTRLHAVASVLKLSLWYGKEGVERMSALDTTLNSPAYLCGRLLAILEEAQLRAANFNLNRTLVGRFYGAASTAPAATFGGLLRLATTAHLPKTDQELNRLVEEVAASLDKAGGFPRTLSLVEQAEFGLGFYHQRAAFRDQRRKIKDEGGREW</sequence>
<evidence type="ECO:0000313" key="1">
    <source>
        <dbReference type="EMBL" id="EKP95535.1"/>
    </source>
</evidence>
<protein>
    <submittedName>
        <fullName evidence="1">CRISPR-associated protein, Csd1 family</fullName>
    </submittedName>
</protein>
<dbReference type="RefSeq" id="WP_006903556.1">
    <property type="nucleotide sequence ID" value="NZ_JH976535.1"/>
</dbReference>